<name>A0A5C5YH79_9PLAN</name>
<evidence type="ECO:0000313" key="1">
    <source>
        <dbReference type="EMBL" id="TWT72642.1"/>
    </source>
</evidence>
<proteinExistence type="predicted"/>
<evidence type="ECO:0000313" key="2">
    <source>
        <dbReference type="Proteomes" id="UP000317238"/>
    </source>
</evidence>
<protein>
    <submittedName>
        <fullName evidence="1">Uncharacterized protein</fullName>
    </submittedName>
</protein>
<reference evidence="1 2" key="1">
    <citation type="submission" date="2019-02" db="EMBL/GenBank/DDBJ databases">
        <title>Deep-cultivation of Planctomycetes and their phenomic and genomic characterization uncovers novel biology.</title>
        <authorList>
            <person name="Wiegand S."/>
            <person name="Jogler M."/>
            <person name="Boedeker C."/>
            <person name="Pinto D."/>
            <person name="Vollmers J."/>
            <person name="Rivas-Marin E."/>
            <person name="Kohn T."/>
            <person name="Peeters S.H."/>
            <person name="Heuer A."/>
            <person name="Rast P."/>
            <person name="Oberbeckmann S."/>
            <person name="Bunk B."/>
            <person name="Jeske O."/>
            <person name="Meyerdierks A."/>
            <person name="Storesund J.E."/>
            <person name="Kallscheuer N."/>
            <person name="Luecker S."/>
            <person name="Lage O.M."/>
            <person name="Pohl T."/>
            <person name="Merkel B.J."/>
            <person name="Hornburger P."/>
            <person name="Mueller R.-W."/>
            <person name="Bruemmer F."/>
            <person name="Labrenz M."/>
            <person name="Spormann A.M."/>
            <person name="Op Den Camp H."/>
            <person name="Overmann J."/>
            <person name="Amann R."/>
            <person name="Jetten M.S.M."/>
            <person name="Mascher T."/>
            <person name="Medema M.H."/>
            <person name="Devos D.P."/>
            <person name="Kaster A.-K."/>
            <person name="Ovreas L."/>
            <person name="Rohde M."/>
            <person name="Galperin M.Y."/>
            <person name="Jogler C."/>
        </authorList>
    </citation>
    <scope>NUCLEOTIDE SEQUENCE [LARGE SCALE GENOMIC DNA]</scope>
    <source>
        <strain evidence="1 2">Pan14r</strain>
    </source>
</reference>
<keyword evidence="2" id="KW-1185">Reference proteome</keyword>
<comment type="caution">
    <text evidence="1">The sequence shown here is derived from an EMBL/GenBank/DDBJ whole genome shotgun (WGS) entry which is preliminary data.</text>
</comment>
<sequence length="184" mass="21080">MRCNGAGLAWFHEWKVNCPGPLIAAVTRLKALDSKPLRTVKLICPRATFSSRGLGRLLRSYFNGTHRCRHPDNTFRSNLTDTGCHLPRPIRESHAFDRIRRRTFLVHCDSVCGTCTDYTDDRSQAFRDCRIGACDTKYCRWLLHTCRKSRDIANDGHFVVARHLMAAYTDLPAVARWQLLAPLH</sequence>
<dbReference type="EMBL" id="SJPL01000001">
    <property type="protein sequence ID" value="TWT72642.1"/>
    <property type="molecule type" value="Genomic_DNA"/>
</dbReference>
<gene>
    <name evidence="1" type="ORF">Pan14r_49620</name>
</gene>
<dbReference type="AlphaFoldDB" id="A0A5C5YH79"/>
<accession>A0A5C5YH79</accession>
<organism evidence="1 2">
    <name type="scientific">Crateriforma conspicua</name>
    <dbReference type="NCBI Taxonomy" id="2527996"/>
    <lineage>
        <taxon>Bacteria</taxon>
        <taxon>Pseudomonadati</taxon>
        <taxon>Planctomycetota</taxon>
        <taxon>Planctomycetia</taxon>
        <taxon>Planctomycetales</taxon>
        <taxon>Planctomycetaceae</taxon>
        <taxon>Crateriforma</taxon>
    </lineage>
</organism>
<dbReference type="Proteomes" id="UP000317238">
    <property type="component" value="Unassembled WGS sequence"/>
</dbReference>